<evidence type="ECO:0000313" key="1">
    <source>
        <dbReference type="EMBL" id="RYQ97312.1"/>
    </source>
</evidence>
<accession>A0A444Y5S2</accession>
<keyword evidence="2" id="KW-1185">Reference proteome</keyword>
<organism evidence="1 2">
    <name type="scientific">Arachis hypogaea</name>
    <name type="common">Peanut</name>
    <dbReference type="NCBI Taxonomy" id="3818"/>
    <lineage>
        <taxon>Eukaryota</taxon>
        <taxon>Viridiplantae</taxon>
        <taxon>Streptophyta</taxon>
        <taxon>Embryophyta</taxon>
        <taxon>Tracheophyta</taxon>
        <taxon>Spermatophyta</taxon>
        <taxon>Magnoliopsida</taxon>
        <taxon>eudicotyledons</taxon>
        <taxon>Gunneridae</taxon>
        <taxon>Pentapetalae</taxon>
        <taxon>rosids</taxon>
        <taxon>fabids</taxon>
        <taxon>Fabales</taxon>
        <taxon>Fabaceae</taxon>
        <taxon>Papilionoideae</taxon>
        <taxon>50 kb inversion clade</taxon>
        <taxon>dalbergioids sensu lato</taxon>
        <taxon>Dalbergieae</taxon>
        <taxon>Pterocarpus clade</taxon>
        <taxon>Arachis</taxon>
    </lineage>
</organism>
<dbReference type="EMBL" id="SDMP01000018">
    <property type="protein sequence ID" value="RYQ97312.1"/>
    <property type="molecule type" value="Genomic_DNA"/>
</dbReference>
<proteinExistence type="predicted"/>
<evidence type="ECO:0000313" key="2">
    <source>
        <dbReference type="Proteomes" id="UP000289738"/>
    </source>
</evidence>
<name>A0A444Y5S2_ARAHY</name>
<reference evidence="1 2" key="1">
    <citation type="submission" date="2019-01" db="EMBL/GenBank/DDBJ databases">
        <title>Sequencing of cultivated peanut Arachis hypogaea provides insights into genome evolution and oil improvement.</title>
        <authorList>
            <person name="Chen X."/>
        </authorList>
    </citation>
    <scope>NUCLEOTIDE SEQUENCE [LARGE SCALE GENOMIC DNA]</scope>
    <source>
        <strain evidence="2">cv. Fuhuasheng</strain>
        <tissue evidence="1">Leaves</tissue>
    </source>
</reference>
<dbReference type="Proteomes" id="UP000289738">
    <property type="component" value="Chromosome B08"/>
</dbReference>
<sequence>MSLISDIVSRTNRSHD</sequence>
<comment type="caution">
    <text evidence="1">The sequence shown here is derived from an EMBL/GenBank/DDBJ whole genome shotgun (WGS) entry which is preliminary data.</text>
</comment>
<dbReference type="AlphaFoldDB" id="A0A444Y5S2"/>
<protein>
    <submittedName>
        <fullName evidence="1">Uncharacterized protein</fullName>
    </submittedName>
</protein>
<gene>
    <name evidence="1" type="ORF">Ahy_B08g093348</name>
</gene>